<feature type="region of interest" description="Disordered" evidence="1">
    <location>
        <begin position="1"/>
        <end position="23"/>
    </location>
</feature>
<accession>A0A2P2NDT2</accession>
<sequence length="23" mass="2664">MYTPCPQKCRPESALLPPKHNRP</sequence>
<proteinExistence type="predicted"/>
<protein>
    <submittedName>
        <fullName evidence="2">Uncharacterized protein</fullName>
    </submittedName>
</protein>
<dbReference type="EMBL" id="GGEC01060159">
    <property type="protein sequence ID" value="MBX40643.1"/>
    <property type="molecule type" value="Transcribed_RNA"/>
</dbReference>
<organism evidence="2">
    <name type="scientific">Rhizophora mucronata</name>
    <name type="common">Asiatic mangrove</name>
    <dbReference type="NCBI Taxonomy" id="61149"/>
    <lineage>
        <taxon>Eukaryota</taxon>
        <taxon>Viridiplantae</taxon>
        <taxon>Streptophyta</taxon>
        <taxon>Embryophyta</taxon>
        <taxon>Tracheophyta</taxon>
        <taxon>Spermatophyta</taxon>
        <taxon>Magnoliopsida</taxon>
        <taxon>eudicotyledons</taxon>
        <taxon>Gunneridae</taxon>
        <taxon>Pentapetalae</taxon>
        <taxon>rosids</taxon>
        <taxon>fabids</taxon>
        <taxon>Malpighiales</taxon>
        <taxon>Rhizophoraceae</taxon>
        <taxon>Rhizophora</taxon>
    </lineage>
</organism>
<evidence type="ECO:0000313" key="2">
    <source>
        <dbReference type="EMBL" id="MBX40643.1"/>
    </source>
</evidence>
<reference evidence="2" key="1">
    <citation type="submission" date="2018-02" db="EMBL/GenBank/DDBJ databases">
        <title>Rhizophora mucronata_Transcriptome.</title>
        <authorList>
            <person name="Meera S.P."/>
            <person name="Sreeshan A."/>
            <person name="Augustine A."/>
        </authorList>
    </citation>
    <scope>NUCLEOTIDE SEQUENCE</scope>
    <source>
        <tissue evidence="2">Leaf</tissue>
    </source>
</reference>
<name>A0A2P2NDT2_RHIMU</name>
<dbReference type="AlphaFoldDB" id="A0A2P2NDT2"/>
<evidence type="ECO:0000256" key="1">
    <source>
        <dbReference type="SAM" id="MobiDB-lite"/>
    </source>
</evidence>